<protein>
    <submittedName>
        <fullName evidence="1">Uncharacterized protein</fullName>
    </submittedName>
</protein>
<dbReference type="Proteomes" id="UP001162992">
    <property type="component" value="Chromosome 8"/>
</dbReference>
<proteinExistence type="predicted"/>
<accession>A0ACC2CYN3</accession>
<evidence type="ECO:0000313" key="2">
    <source>
        <dbReference type="Proteomes" id="UP001162992"/>
    </source>
</evidence>
<gene>
    <name evidence="1" type="ORF">O6H91_08G069700</name>
</gene>
<keyword evidence="2" id="KW-1185">Reference proteome</keyword>
<comment type="caution">
    <text evidence="1">The sequence shown here is derived from an EMBL/GenBank/DDBJ whole genome shotgun (WGS) entry which is preliminary data.</text>
</comment>
<reference evidence="2" key="1">
    <citation type="journal article" date="2024" name="Proc. Natl. Acad. Sci. U.S.A.">
        <title>Extraordinary preservation of gene collinearity over three hundred million years revealed in homosporous lycophytes.</title>
        <authorList>
            <person name="Li C."/>
            <person name="Wickell D."/>
            <person name="Kuo L.Y."/>
            <person name="Chen X."/>
            <person name="Nie B."/>
            <person name="Liao X."/>
            <person name="Peng D."/>
            <person name="Ji J."/>
            <person name="Jenkins J."/>
            <person name="Williams M."/>
            <person name="Shu S."/>
            <person name="Plott C."/>
            <person name="Barry K."/>
            <person name="Rajasekar S."/>
            <person name="Grimwood J."/>
            <person name="Han X."/>
            <person name="Sun S."/>
            <person name="Hou Z."/>
            <person name="He W."/>
            <person name="Dai G."/>
            <person name="Sun C."/>
            <person name="Schmutz J."/>
            <person name="Leebens-Mack J.H."/>
            <person name="Li F.W."/>
            <person name="Wang L."/>
        </authorList>
    </citation>
    <scope>NUCLEOTIDE SEQUENCE [LARGE SCALE GENOMIC DNA]</scope>
    <source>
        <strain evidence="2">cv. PW_Plant_1</strain>
    </source>
</reference>
<name>A0ACC2CYN3_DIPCM</name>
<evidence type="ECO:0000313" key="1">
    <source>
        <dbReference type="EMBL" id="KAJ7547116.1"/>
    </source>
</evidence>
<organism evidence="1 2">
    <name type="scientific">Diphasiastrum complanatum</name>
    <name type="common">Issler's clubmoss</name>
    <name type="synonym">Lycopodium complanatum</name>
    <dbReference type="NCBI Taxonomy" id="34168"/>
    <lineage>
        <taxon>Eukaryota</taxon>
        <taxon>Viridiplantae</taxon>
        <taxon>Streptophyta</taxon>
        <taxon>Embryophyta</taxon>
        <taxon>Tracheophyta</taxon>
        <taxon>Lycopodiopsida</taxon>
        <taxon>Lycopodiales</taxon>
        <taxon>Lycopodiaceae</taxon>
        <taxon>Lycopodioideae</taxon>
        <taxon>Diphasiastrum</taxon>
    </lineage>
</organism>
<sequence length="177" mass="20613">MACSQSDQTWVAVITALIGAFFLAMGWLANYWLAKRTELYKLALAHTDNQLAQFHGPLYYKLSSEEMVWNHFRFTHRPHEGPEQPGPYYRLGETETNAGLFRFRHYNQRFFIPQLQEIRDLIIAKGHLAELEQDPITERWCLPQCLIDLCACVGASEPMMMAWKFREDELQEAAARS</sequence>
<dbReference type="EMBL" id="CM055099">
    <property type="protein sequence ID" value="KAJ7547116.1"/>
    <property type="molecule type" value="Genomic_DNA"/>
</dbReference>